<gene>
    <name evidence="2" type="primary">Aste57867_21430</name>
    <name evidence="1" type="ORF">As57867_021361</name>
    <name evidence="2" type="ORF">ASTE57867_21430</name>
</gene>
<protein>
    <submittedName>
        <fullName evidence="2">Aste57867_21430 protein</fullName>
    </submittedName>
</protein>
<dbReference type="Proteomes" id="UP000332933">
    <property type="component" value="Unassembled WGS sequence"/>
</dbReference>
<name>A0A485LHJ0_9STRA</name>
<dbReference type="EMBL" id="CAADRA010007001">
    <property type="protein sequence ID" value="VFT98101.1"/>
    <property type="molecule type" value="Genomic_DNA"/>
</dbReference>
<organism evidence="2 3">
    <name type="scientific">Aphanomyces stellatus</name>
    <dbReference type="NCBI Taxonomy" id="120398"/>
    <lineage>
        <taxon>Eukaryota</taxon>
        <taxon>Sar</taxon>
        <taxon>Stramenopiles</taxon>
        <taxon>Oomycota</taxon>
        <taxon>Saprolegniomycetes</taxon>
        <taxon>Saprolegniales</taxon>
        <taxon>Verrucalvaceae</taxon>
        <taxon>Aphanomyces</taxon>
    </lineage>
</organism>
<keyword evidence="3" id="KW-1185">Reference proteome</keyword>
<proteinExistence type="predicted"/>
<evidence type="ECO:0000313" key="2">
    <source>
        <dbReference type="EMBL" id="VFT98101.1"/>
    </source>
</evidence>
<reference evidence="2 3" key="1">
    <citation type="submission" date="2019-03" db="EMBL/GenBank/DDBJ databases">
        <authorList>
            <person name="Gaulin E."/>
            <person name="Dumas B."/>
        </authorList>
    </citation>
    <scope>NUCLEOTIDE SEQUENCE [LARGE SCALE GENOMIC DNA]</scope>
    <source>
        <strain evidence="2">CBS 568.67</strain>
    </source>
</reference>
<dbReference type="EMBL" id="VJMH01006975">
    <property type="protein sequence ID" value="KAF0686767.1"/>
    <property type="molecule type" value="Genomic_DNA"/>
</dbReference>
<sequence>MADAFLSLLTEGAVRNGVLLGESWESLCARKVKAPPSAKATLAIKTELAPDEAQVARTLYAQGLPHPRLPLSLTCLGVVTNPDLDLDEIVDHLLQARRTRLGHHELERARQLQSELHPSYLSAIVKIKHATNGHAITFTSLQFATYFGEHAIVQVLATAAETTADALVDAAREGYATIVACLLSKSHAHVVGRAFVAAAAHAHLDVLDCIFDHAPDDLRVLCQGAWCTRDQLGMRYVAAAAHATVDANSVDGLRWFLDKHVLFAFELERVFTTALALASASDAAALAFMPLLALLVHKEPMLAAVARAKTNSRRAAALTTHVLLDLHMHGP</sequence>
<dbReference type="AlphaFoldDB" id="A0A485LHJ0"/>
<reference evidence="1" key="2">
    <citation type="submission" date="2019-06" db="EMBL/GenBank/DDBJ databases">
        <title>Genomics analysis of Aphanomyces spp. identifies a new class of oomycete effector associated with host adaptation.</title>
        <authorList>
            <person name="Gaulin E."/>
        </authorList>
    </citation>
    <scope>NUCLEOTIDE SEQUENCE</scope>
    <source>
        <strain evidence="1">CBS 578.67</strain>
    </source>
</reference>
<accession>A0A485LHJ0</accession>
<dbReference type="OrthoDB" id="77374at2759"/>
<evidence type="ECO:0000313" key="3">
    <source>
        <dbReference type="Proteomes" id="UP000332933"/>
    </source>
</evidence>
<evidence type="ECO:0000313" key="1">
    <source>
        <dbReference type="EMBL" id="KAF0686767.1"/>
    </source>
</evidence>